<feature type="coiled-coil region" evidence="1">
    <location>
        <begin position="113"/>
        <end position="154"/>
    </location>
</feature>
<accession>A0A699J4I2</accession>
<feature type="non-terminal residue" evidence="2">
    <location>
        <position position="189"/>
    </location>
</feature>
<proteinExistence type="predicted"/>
<comment type="caution">
    <text evidence="2">The sequence shown here is derived from an EMBL/GenBank/DDBJ whole genome shotgun (WGS) entry which is preliminary data.</text>
</comment>
<dbReference type="AlphaFoldDB" id="A0A699J4I2"/>
<keyword evidence="1" id="KW-0175">Coiled coil</keyword>
<reference evidence="2" key="1">
    <citation type="journal article" date="2019" name="Sci. Rep.">
        <title>Draft genome of Tanacetum cinerariifolium, the natural source of mosquito coil.</title>
        <authorList>
            <person name="Yamashiro T."/>
            <person name="Shiraishi A."/>
            <person name="Satake H."/>
            <person name="Nakayama K."/>
        </authorList>
    </citation>
    <scope>NUCLEOTIDE SEQUENCE</scope>
</reference>
<evidence type="ECO:0000313" key="2">
    <source>
        <dbReference type="EMBL" id="GFA09706.1"/>
    </source>
</evidence>
<evidence type="ECO:0000256" key="1">
    <source>
        <dbReference type="SAM" id="Coils"/>
    </source>
</evidence>
<organism evidence="2">
    <name type="scientific">Tanacetum cinerariifolium</name>
    <name type="common">Dalmatian daisy</name>
    <name type="synonym">Chrysanthemum cinerariifolium</name>
    <dbReference type="NCBI Taxonomy" id="118510"/>
    <lineage>
        <taxon>Eukaryota</taxon>
        <taxon>Viridiplantae</taxon>
        <taxon>Streptophyta</taxon>
        <taxon>Embryophyta</taxon>
        <taxon>Tracheophyta</taxon>
        <taxon>Spermatophyta</taxon>
        <taxon>Magnoliopsida</taxon>
        <taxon>eudicotyledons</taxon>
        <taxon>Gunneridae</taxon>
        <taxon>Pentapetalae</taxon>
        <taxon>asterids</taxon>
        <taxon>campanulids</taxon>
        <taxon>Asterales</taxon>
        <taxon>Asteraceae</taxon>
        <taxon>Asteroideae</taxon>
        <taxon>Anthemideae</taxon>
        <taxon>Anthemidinae</taxon>
        <taxon>Tanacetum</taxon>
    </lineage>
</organism>
<dbReference type="EMBL" id="BKCJ010368417">
    <property type="protein sequence ID" value="GFA09706.1"/>
    <property type="molecule type" value="Genomic_DNA"/>
</dbReference>
<gene>
    <name evidence="2" type="ORF">Tci_581678</name>
</gene>
<name>A0A699J4I2_TANCI</name>
<protein>
    <submittedName>
        <fullName evidence="2">Uncharacterized protein</fullName>
    </submittedName>
</protein>
<sequence length="189" mass="21811">MDVISNIAPSDVKTVKTVDVNHKGVFSIEKPKPIMKNNYCTLIIEDWHSDDESKVEISPTAEYDCDQRVVKPVWNNTRRVNHKNFANKFTHPYSKRRFVPQAVLTSGEARLKLKELIELCTKLSDRVLDLEKTKTAQAKKIADLKKRVKKLERKTRSRTPGMNLFKIGTYRRRSLGEDDASKQGKNLKQ</sequence>